<proteinExistence type="predicted"/>
<protein>
    <submittedName>
        <fullName evidence="2">N-acyl-D-glutamate deacylase</fullName>
    </submittedName>
</protein>
<dbReference type="Gene3D" id="2.30.40.10">
    <property type="entry name" value="Urease, subunit C, domain 1"/>
    <property type="match status" value="1"/>
</dbReference>
<gene>
    <name evidence="2" type="ORF">EV686_104171</name>
</gene>
<feature type="domain" description="Amidohydrolase 3" evidence="1">
    <location>
        <begin position="75"/>
        <end position="266"/>
    </location>
</feature>
<organism evidence="2 3">
    <name type="scientific">Paracandidimonas soli</name>
    <dbReference type="NCBI Taxonomy" id="1917182"/>
    <lineage>
        <taxon>Bacteria</taxon>
        <taxon>Pseudomonadati</taxon>
        <taxon>Pseudomonadota</taxon>
        <taxon>Betaproteobacteria</taxon>
        <taxon>Burkholderiales</taxon>
        <taxon>Alcaligenaceae</taxon>
        <taxon>Paracandidimonas</taxon>
    </lineage>
</organism>
<dbReference type="InterPro" id="IPR050378">
    <property type="entry name" value="Metallo-dep_Hydrolases_sf"/>
</dbReference>
<accession>A0A4R3V654</accession>
<dbReference type="PANTHER" id="PTHR11647">
    <property type="entry name" value="HYDRANTOINASE/DIHYDROPYRIMIDINASE FAMILY MEMBER"/>
    <property type="match status" value="1"/>
</dbReference>
<dbReference type="EMBL" id="SMBX01000004">
    <property type="protein sequence ID" value="TCU99072.1"/>
    <property type="molecule type" value="Genomic_DNA"/>
</dbReference>
<dbReference type="PANTHER" id="PTHR11647:SF1">
    <property type="entry name" value="COLLAPSIN RESPONSE MEDIATOR PROTEIN"/>
    <property type="match status" value="1"/>
</dbReference>
<dbReference type="InterPro" id="IPR011059">
    <property type="entry name" value="Metal-dep_hydrolase_composite"/>
</dbReference>
<dbReference type="AlphaFoldDB" id="A0A4R3V654"/>
<feature type="domain" description="Amidohydrolase 3" evidence="1">
    <location>
        <begin position="370"/>
        <end position="488"/>
    </location>
</feature>
<dbReference type="InterPro" id="IPR023100">
    <property type="entry name" value="D-aminoacylase_insert_dom_sf"/>
</dbReference>
<evidence type="ECO:0000313" key="3">
    <source>
        <dbReference type="Proteomes" id="UP000294692"/>
    </source>
</evidence>
<name>A0A4R3V654_9BURK</name>
<evidence type="ECO:0000313" key="2">
    <source>
        <dbReference type="EMBL" id="TCU99072.1"/>
    </source>
</evidence>
<evidence type="ECO:0000259" key="1">
    <source>
        <dbReference type="Pfam" id="PF07969"/>
    </source>
</evidence>
<dbReference type="CDD" id="cd01297">
    <property type="entry name" value="D-aminoacylase"/>
    <property type="match status" value="1"/>
</dbReference>
<dbReference type="Gene3D" id="3.30.1490.130">
    <property type="entry name" value="D-aminoacylase. Domain 3"/>
    <property type="match status" value="1"/>
</dbReference>
<dbReference type="GO" id="GO:0016811">
    <property type="term" value="F:hydrolase activity, acting on carbon-nitrogen (but not peptide) bonds, in linear amides"/>
    <property type="evidence" value="ECO:0007669"/>
    <property type="project" value="InterPro"/>
</dbReference>
<reference evidence="2 3" key="1">
    <citation type="submission" date="2019-03" db="EMBL/GenBank/DDBJ databases">
        <title>Genomic Encyclopedia of Type Strains, Phase IV (KMG-IV): sequencing the most valuable type-strain genomes for metagenomic binning, comparative biology and taxonomic classification.</title>
        <authorList>
            <person name="Goeker M."/>
        </authorList>
    </citation>
    <scope>NUCLEOTIDE SEQUENCE [LARGE SCALE GENOMIC DNA]</scope>
    <source>
        <strain evidence="2 3">DSM 100048</strain>
    </source>
</reference>
<dbReference type="SUPFAM" id="SSF51338">
    <property type="entry name" value="Composite domain of metallo-dependent hydrolases"/>
    <property type="match status" value="1"/>
</dbReference>
<dbReference type="Proteomes" id="UP000294692">
    <property type="component" value="Unassembled WGS sequence"/>
</dbReference>
<sequence>MALHSRNAAARITQSKLRDMNGMTGNNNTLDILIRNGSIIDGSGLARWQGDIGIRDGKIAAMGPSLSSRFHAASLIDATDRIVSPGFIDTHGHDDLMFVERPDMLWKTSQGVTSVVVGNCGISAAPRPLPGNTAEALALLGDSPLFPSFQAYFDQVARLQPMINVAVLVGHANLRLSAMRDPHAPIPTQEEQHHMEALLADALKDGAIGMSTGLAYAPGSVAQTDELLGLAAVLAEHGAVHTSHIRNEGDDVEAAVEEVLHIGRRARCSTVLSHHKCLMPGNWGRSARTLKNIDDSRRAGLSVALDVYPYNASSTILIPERAEKIDDIKITWSTPHPDQAGAYLSDIARHWQCSKAEAAQRLSPAGAIYFAMDEAEVQRILAHPCCMVGSDGLPNDANPHPRLWGSFTRILGRYVRECRLLTLEAAIAKMTSLPARTFGLTGRGILAPGAQADIVVFDADTVADRANWEEPTLKSVGIEHVFINGMPAYPSTPAARPGHILKPQRRQAHA</sequence>
<dbReference type="InterPro" id="IPR032466">
    <property type="entry name" value="Metal_Hydrolase"/>
</dbReference>
<dbReference type="Pfam" id="PF07969">
    <property type="entry name" value="Amidohydro_3"/>
    <property type="match status" value="2"/>
</dbReference>
<dbReference type="Gene3D" id="3.20.20.140">
    <property type="entry name" value="Metal-dependent hydrolases"/>
    <property type="match status" value="1"/>
</dbReference>
<dbReference type="InterPro" id="IPR013108">
    <property type="entry name" value="Amidohydro_3"/>
</dbReference>
<keyword evidence="3" id="KW-1185">Reference proteome</keyword>
<comment type="caution">
    <text evidence="2">The sequence shown here is derived from an EMBL/GenBank/DDBJ whole genome shotgun (WGS) entry which is preliminary data.</text>
</comment>
<dbReference type="SUPFAM" id="SSF51556">
    <property type="entry name" value="Metallo-dependent hydrolases"/>
    <property type="match status" value="1"/>
</dbReference>